<dbReference type="EMBL" id="GGEC01071942">
    <property type="protein sequence ID" value="MBX52426.1"/>
    <property type="molecule type" value="Transcribed_RNA"/>
</dbReference>
<accession>A0A2P2PCF4</accession>
<proteinExistence type="predicted"/>
<dbReference type="AlphaFoldDB" id="A0A2P2PCF4"/>
<name>A0A2P2PCF4_RHIMU</name>
<organism evidence="2">
    <name type="scientific">Rhizophora mucronata</name>
    <name type="common">Asiatic mangrove</name>
    <dbReference type="NCBI Taxonomy" id="61149"/>
    <lineage>
        <taxon>Eukaryota</taxon>
        <taxon>Viridiplantae</taxon>
        <taxon>Streptophyta</taxon>
        <taxon>Embryophyta</taxon>
        <taxon>Tracheophyta</taxon>
        <taxon>Spermatophyta</taxon>
        <taxon>Magnoliopsida</taxon>
        <taxon>eudicotyledons</taxon>
        <taxon>Gunneridae</taxon>
        <taxon>Pentapetalae</taxon>
        <taxon>rosids</taxon>
        <taxon>fabids</taxon>
        <taxon>Malpighiales</taxon>
        <taxon>Rhizophoraceae</taxon>
        <taxon>Rhizophora</taxon>
    </lineage>
</organism>
<feature type="transmembrane region" description="Helical" evidence="1">
    <location>
        <begin position="7"/>
        <end position="28"/>
    </location>
</feature>
<reference evidence="2" key="1">
    <citation type="submission" date="2018-02" db="EMBL/GenBank/DDBJ databases">
        <title>Rhizophora mucronata_Transcriptome.</title>
        <authorList>
            <person name="Meera S.P."/>
            <person name="Sreeshan A."/>
            <person name="Augustine A."/>
        </authorList>
    </citation>
    <scope>NUCLEOTIDE SEQUENCE</scope>
    <source>
        <tissue evidence="2">Leaf</tissue>
    </source>
</reference>
<evidence type="ECO:0000313" key="2">
    <source>
        <dbReference type="EMBL" id="MBX52426.1"/>
    </source>
</evidence>
<keyword evidence="1" id="KW-0812">Transmembrane</keyword>
<sequence>MALNGKWIWFQFKALLSAYLLFISLILVSV</sequence>
<keyword evidence="1" id="KW-0472">Membrane</keyword>
<keyword evidence="1" id="KW-1133">Transmembrane helix</keyword>
<evidence type="ECO:0000256" key="1">
    <source>
        <dbReference type="SAM" id="Phobius"/>
    </source>
</evidence>
<protein>
    <submittedName>
        <fullName evidence="2">Uncharacterized protein</fullName>
    </submittedName>
</protein>